<dbReference type="InterPro" id="IPR023154">
    <property type="entry name" value="Jann4075-like_sf"/>
</dbReference>
<evidence type="ECO:0000313" key="2">
    <source>
        <dbReference type="Proteomes" id="UP000481252"/>
    </source>
</evidence>
<dbReference type="Pfam" id="PF11015">
    <property type="entry name" value="DUF2853"/>
    <property type="match status" value="1"/>
</dbReference>
<organism evidence="1 2">
    <name type="scientific">Mesorhizobium zhangyense</name>
    <dbReference type="NCBI Taxonomy" id="1776730"/>
    <lineage>
        <taxon>Bacteria</taxon>
        <taxon>Pseudomonadati</taxon>
        <taxon>Pseudomonadota</taxon>
        <taxon>Alphaproteobacteria</taxon>
        <taxon>Hyphomicrobiales</taxon>
        <taxon>Phyllobacteriaceae</taxon>
        <taxon>Mesorhizobium</taxon>
    </lineage>
</organism>
<accession>A0A7C9VAI5</accession>
<protein>
    <submittedName>
        <fullName evidence="1">DUF2853 family protein</fullName>
    </submittedName>
</protein>
<keyword evidence="2" id="KW-1185">Reference proteome</keyword>
<evidence type="ECO:0000313" key="1">
    <source>
        <dbReference type="EMBL" id="NGN40947.1"/>
    </source>
</evidence>
<proteinExistence type="predicted"/>
<name>A0A7C9VAI5_9HYPH</name>
<gene>
    <name evidence="1" type="ORF">G6N74_07705</name>
</gene>
<dbReference type="InterPro" id="IPR021274">
    <property type="entry name" value="DUF2853"/>
</dbReference>
<dbReference type="AlphaFoldDB" id="A0A7C9VAI5"/>
<dbReference type="SUPFAM" id="SSF158587">
    <property type="entry name" value="Jann4075-like"/>
    <property type="match status" value="1"/>
</dbReference>
<comment type="caution">
    <text evidence="1">The sequence shown here is derived from an EMBL/GenBank/DDBJ whole genome shotgun (WGS) entry which is preliminary data.</text>
</comment>
<dbReference type="EMBL" id="JAAKZG010000003">
    <property type="protein sequence ID" value="NGN40947.1"/>
    <property type="molecule type" value="Genomic_DNA"/>
</dbReference>
<dbReference type="Gene3D" id="1.10.238.120">
    <property type="entry name" value="Jann4075-like"/>
    <property type="match status" value="1"/>
</dbReference>
<reference evidence="1 2" key="1">
    <citation type="submission" date="2020-02" db="EMBL/GenBank/DDBJ databases">
        <title>Genome sequence of the type strain CGMCC 1.15528 of Mesorhizobium zhangyense.</title>
        <authorList>
            <person name="Gao J."/>
            <person name="Sun J."/>
        </authorList>
    </citation>
    <scope>NUCLEOTIDE SEQUENCE [LARGE SCALE GENOMIC DNA]</scope>
    <source>
        <strain evidence="1 2">CGMCC 1.15528</strain>
    </source>
</reference>
<sequence length="103" mass="11092">MADYLADVKKYDAGADAAVVEKIVKHLGIALRNRDSSLVSCTDPKELDRVKANWIAKKLGVTDDAKASAAVEKVCKAMSADNTKSRVTFYYLAAKDLGKLGSL</sequence>
<dbReference type="RefSeq" id="WP_165116027.1">
    <property type="nucleotide sequence ID" value="NZ_JAAKZG010000003.1"/>
</dbReference>
<dbReference type="Proteomes" id="UP000481252">
    <property type="component" value="Unassembled WGS sequence"/>
</dbReference>